<feature type="domain" description="PurM-like N-terminal" evidence="9">
    <location>
        <begin position="434"/>
        <end position="550"/>
    </location>
</feature>
<name>Q2CA02_OCEGH</name>
<dbReference type="CDD" id="cd02204">
    <property type="entry name" value="PurL_repeat2"/>
    <property type="match status" value="1"/>
</dbReference>
<feature type="binding site" evidence="8">
    <location>
        <position position="266"/>
    </location>
    <ligand>
        <name>Mg(2+)</name>
        <dbReference type="ChEBI" id="CHEBI:18420"/>
        <label>2</label>
    </ligand>
</feature>
<feature type="binding site" evidence="8">
    <location>
        <position position="91"/>
    </location>
    <ligand>
        <name>Mg(2+)</name>
        <dbReference type="ChEBI" id="CHEBI:18420"/>
        <label>1</label>
    </ligand>
</feature>
<dbReference type="SUPFAM" id="SSF56042">
    <property type="entry name" value="PurM C-terminal domain-like"/>
    <property type="match status" value="2"/>
</dbReference>
<evidence type="ECO:0000256" key="8">
    <source>
        <dbReference type="HAMAP-Rule" id="MF_00420"/>
    </source>
</evidence>
<feature type="binding site" evidence="8">
    <location>
        <position position="528"/>
    </location>
    <ligand>
        <name>substrate</name>
    </ligand>
</feature>
<dbReference type="Pfam" id="PF02769">
    <property type="entry name" value="AIRS_C"/>
    <property type="match status" value="2"/>
</dbReference>
<comment type="caution">
    <text evidence="8">Lacks conserved residue(s) required for the propagation of feature annotation.</text>
</comment>
<dbReference type="SUPFAM" id="SSF55326">
    <property type="entry name" value="PurM N-terminal domain-like"/>
    <property type="match status" value="2"/>
</dbReference>
<comment type="catalytic activity">
    <reaction evidence="8">
        <text>N(2)-formyl-N(1)-(5-phospho-beta-D-ribosyl)glycinamide + L-glutamine + ATP + H2O = 2-formamido-N(1)-(5-O-phospho-beta-D-ribosyl)acetamidine + L-glutamate + ADP + phosphate + H(+)</text>
        <dbReference type="Rhea" id="RHEA:17129"/>
        <dbReference type="ChEBI" id="CHEBI:15377"/>
        <dbReference type="ChEBI" id="CHEBI:15378"/>
        <dbReference type="ChEBI" id="CHEBI:29985"/>
        <dbReference type="ChEBI" id="CHEBI:30616"/>
        <dbReference type="ChEBI" id="CHEBI:43474"/>
        <dbReference type="ChEBI" id="CHEBI:58359"/>
        <dbReference type="ChEBI" id="CHEBI:147286"/>
        <dbReference type="ChEBI" id="CHEBI:147287"/>
        <dbReference type="ChEBI" id="CHEBI:456216"/>
        <dbReference type="EC" id="6.3.5.3"/>
    </reaction>
</comment>
<feature type="domain" description="Phosphoribosylformylglycinamidine synthase linker" evidence="11">
    <location>
        <begin position="14"/>
        <end position="51"/>
    </location>
</feature>
<feature type="binding site" evidence="8">
    <location>
        <position position="89"/>
    </location>
    <ligand>
        <name>ATP</name>
        <dbReference type="ChEBI" id="CHEBI:30616"/>
    </ligand>
</feature>
<dbReference type="RefSeq" id="WP_007254119.1">
    <property type="nucleotide sequence ID" value="NZ_CH724107.1"/>
</dbReference>
<feature type="binding site" evidence="8">
    <location>
        <position position="488"/>
    </location>
    <ligand>
        <name>ATP</name>
        <dbReference type="ChEBI" id="CHEBI:30616"/>
    </ligand>
</feature>
<accession>Q2CA02</accession>
<feature type="binding site" evidence="8">
    <location>
        <position position="115"/>
    </location>
    <ligand>
        <name>Mg(2+)</name>
        <dbReference type="ChEBI" id="CHEBI:18420"/>
        <label>2</label>
    </ligand>
</feature>
<evidence type="ECO:0000256" key="5">
    <source>
        <dbReference type="ARBA" id="ARBA00022755"/>
    </source>
</evidence>
<feature type="binding site" evidence="8">
    <location>
        <position position="525"/>
    </location>
    <ligand>
        <name>ATP</name>
        <dbReference type="ChEBI" id="CHEBI:30616"/>
    </ligand>
</feature>
<feature type="binding site" evidence="8">
    <location>
        <position position="526"/>
    </location>
    <ligand>
        <name>Mg(2+)</name>
        <dbReference type="ChEBI" id="CHEBI:18420"/>
        <label>1</label>
    </ligand>
</feature>
<dbReference type="InterPro" id="IPR010918">
    <property type="entry name" value="PurM-like_C_dom"/>
</dbReference>
<proteinExistence type="inferred from homology"/>
<dbReference type="GO" id="GO:0000287">
    <property type="term" value="F:magnesium ion binding"/>
    <property type="evidence" value="ECO:0007669"/>
    <property type="project" value="UniProtKB-UniRule"/>
</dbReference>
<dbReference type="NCBIfam" id="NF002290">
    <property type="entry name" value="PRK01213.1"/>
    <property type="match status" value="1"/>
</dbReference>
<gene>
    <name evidence="8" type="primary">purL</name>
    <name evidence="12" type="ORF">OG2516_02948</name>
</gene>
<evidence type="ECO:0000256" key="4">
    <source>
        <dbReference type="ARBA" id="ARBA00022741"/>
    </source>
</evidence>
<evidence type="ECO:0000256" key="3">
    <source>
        <dbReference type="ARBA" id="ARBA00022723"/>
    </source>
</evidence>
<evidence type="ECO:0000313" key="13">
    <source>
        <dbReference type="Proteomes" id="UP000003635"/>
    </source>
</evidence>
<dbReference type="CDD" id="cd02203">
    <property type="entry name" value="PurL_repeat1"/>
    <property type="match status" value="1"/>
</dbReference>
<keyword evidence="3 8" id="KW-0479">Metal-binding</keyword>
<keyword evidence="4 8" id="KW-0547">Nucleotide-binding</keyword>
<dbReference type="GO" id="GO:0006189">
    <property type="term" value="P:'de novo' IMP biosynthetic process"/>
    <property type="evidence" value="ECO:0007669"/>
    <property type="project" value="UniProtKB-UniRule"/>
</dbReference>
<keyword evidence="5 8" id="KW-0658">Purine biosynthesis</keyword>
<feature type="binding site" evidence="8">
    <location>
        <position position="114"/>
    </location>
    <ligand>
        <name>substrate</name>
    </ligand>
</feature>
<evidence type="ECO:0000256" key="2">
    <source>
        <dbReference type="ARBA" id="ARBA00022598"/>
    </source>
</evidence>
<dbReference type="OrthoDB" id="9804441at2"/>
<keyword evidence="2 8" id="KW-0436">Ligase</keyword>
<dbReference type="PIRSF" id="PIRSF001587">
    <property type="entry name" value="FGAM_synthase_II"/>
    <property type="match status" value="1"/>
</dbReference>
<sequence>MQEPAISDDLIASHGLKPDEYAEILRLLNREPTFTELGIFSAMWNEHCSYKSSKRWLRTLPTEGPQVICGPGENAGVVDIGDGQAVVFKMESHNHPSYIEPYQGAATGVGGILRDVFTMGARPIAAMNSLSFGEPAHPKTRQLVHGVVEGVGGYGNCFGVPTIGGEVRFHRAYNGNCLVNAFAAGLADADKIFYSAASGVGRPVVYLGAKTGRDGVGGATMASAEFDDTIEEKRPTVQVGDPFTEKRLMEATLELMQTGAVISIQDMGAAGLTCSAVEMGDKGNLGVRLDLERVPVREENMTAYEMMLSESQERMLMVLDPAKEAEAKAVFDKWDLDFAVVGETIDEDRFLVMLNGEVKADLPLKALSGTAPEYDRPWEPTPAVTDEIELPGIDPIDGLKALICSPNYAAKSWVYEQYDHMVMADTLRAPGLGAGIVRVHGTDKALAFTSDVTPRYVKANPTEGGKQAVAEAYRNLTAVGALPLATTDNLNFGNPEKPEIMGQFVGAIKGIGEACAALDMPIVSGNVSLYNETDGQGILPTPTIGAVGLIKDSKDTINGTAREGHVLLLVGETRGHLGQSALLAEVFGREDGDAPPVDLDAEKRHGDFIRDNLAWIPVCTDLSDGGLALAAFELAEAGGVGVVLDVADTPTLFGEDQARYLIACNFDAAEALMIAAGKAGVPLATVGRFTGQKVRIGGSVAPLDELARIYRTSFADTVA</sequence>
<reference evidence="12 13" key="1">
    <citation type="journal article" date="2010" name="J. Bacteriol.">
        <title>Genome sequences of Oceanicola granulosus HTCC2516(T) and Oceanicola batsensis HTCC2597(TDelta).</title>
        <authorList>
            <person name="Thrash J.C."/>
            <person name="Cho J.C."/>
            <person name="Vergin K.L."/>
            <person name="Giovannoni S.J."/>
        </authorList>
    </citation>
    <scope>NUCLEOTIDE SEQUENCE [LARGE SCALE GENOMIC DNA]</scope>
    <source>
        <strain evidence="13">ATCC BAA-861 / DSM 15982 / KCTC 12143 / HTCC2516</strain>
    </source>
</reference>
<dbReference type="GO" id="GO:0004642">
    <property type="term" value="F:phosphoribosylformylglycinamidine synthase activity"/>
    <property type="evidence" value="ECO:0007669"/>
    <property type="project" value="UniProtKB-UniRule"/>
</dbReference>
<dbReference type="STRING" id="314256.OG2516_02948"/>
<feature type="domain" description="PurM-like C-terminal" evidence="10">
    <location>
        <begin position="200"/>
        <end position="350"/>
    </location>
</feature>
<evidence type="ECO:0000259" key="9">
    <source>
        <dbReference type="Pfam" id="PF00586"/>
    </source>
</evidence>
<dbReference type="Pfam" id="PF18072">
    <property type="entry name" value="FGAR-AT_linker"/>
    <property type="match status" value="1"/>
</dbReference>
<evidence type="ECO:0000256" key="1">
    <source>
        <dbReference type="ARBA" id="ARBA00022490"/>
    </source>
</evidence>
<evidence type="ECO:0000256" key="6">
    <source>
        <dbReference type="ARBA" id="ARBA00022840"/>
    </source>
</evidence>
<dbReference type="Gene3D" id="3.30.1330.10">
    <property type="entry name" value="PurM-like, N-terminal domain"/>
    <property type="match status" value="2"/>
</dbReference>
<dbReference type="EMBL" id="AAOT01000064">
    <property type="protein sequence ID" value="EAR49508.1"/>
    <property type="molecule type" value="Genomic_DNA"/>
</dbReference>
<dbReference type="HOGENOM" id="CLU_003100_0_1_5"/>
<dbReference type="InterPro" id="IPR010074">
    <property type="entry name" value="PRibForGlyAmidine_synth_PurL"/>
</dbReference>
<dbReference type="UniPathway" id="UPA00074">
    <property type="reaction ID" value="UER00128"/>
</dbReference>
<evidence type="ECO:0000259" key="11">
    <source>
        <dbReference type="Pfam" id="PF18072"/>
    </source>
</evidence>
<comment type="function">
    <text evidence="8">Part of the phosphoribosylformylglycinamidine synthase complex involved in the purines biosynthetic pathway. Catalyzes the ATP-dependent conversion of formylglycinamide ribonucleotide (FGAR) and glutamine to yield formylglycinamidine ribonucleotide (FGAM) and glutamate. The FGAM synthase complex is composed of three subunits. PurQ produces an ammonia molecule by converting glutamine to glutamate. PurL transfers the ammonia molecule to FGAR to form FGAM in an ATP-dependent manner. PurS interacts with PurQ and PurL and is thought to assist in the transfer of the ammonia molecule from PurQ to PurL.</text>
</comment>
<keyword evidence="7 8" id="KW-0460">Magnesium</keyword>
<protein>
    <recommendedName>
        <fullName evidence="8">Phosphoribosylformylglycinamidine synthase subunit PurL</fullName>
        <shortName evidence="8">FGAM synthase</shortName>
        <ecNumber evidence="8">6.3.5.3</ecNumber>
    </recommendedName>
    <alternativeName>
        <fullName evidence="8">Formylglycinamide ribonucleotide amidotransferase subunit II</fullName>
        <shortName evidence="8">FGAR amidotransferase II</shortName>
        <shortName evidence="8">FGAR-AT II</shortName>
    </alternativeName>
    <alternativeName>
        <fullName evidence="8">Glutamine amidotransferase PurL</fullName>
    </alternativeName>
    <alternativeName>
        <fullName evidence="8">Phosphoribosylformylglycinamidine synthase subunit II</fullName>
    </alternativeName>
</protein>
<dbReference type="InterPro" id="IPR041609">
    <property type="entry name" value="PurL_linker"/>
</dbReference>
<dbReference type="InterPro" id="IPR036921">
    <property type="entry name" value="PurM-like_N_sf"/>
</dbReference>
<evidence type="ECO:0000313" key="12">
    <source>
        <dbReference type="EMBL" id="EAR49508.1"/>
    </source>
</evidence>
<dbReference type="Pfam" id="PF00586">
    <property type="entry name" value="AIRS"/>
    <property type="match status" value="2"/>
</dbReference>
<dbReference type="PANTHER" id="PTHR43555:SF1">
    <property type="entry name" value="PHOSPHORIBOSYLFORMYLGLYCINAMIDINE SYNTHASE SUBUNIT PURL"/>
    <property type="match status" value="1"/>
</dbReference>
<dbReference type="FunFam" id="3.30.1330.10:FF:000004">
    <property type="entry name" value="Phosphoribosylformylglycinamidine synthase subunit PurL"/>
    <property type="match status" value="1"/>
</dbReference>
<keyword evidence="13" id="KW-1185">Reference proteome</keyword>
<comment type="subunit">
    <text evidence="8">Monomer. Part of the FGAM synthase complex composed of 1 PurL, 1 PurQ and 2 PurS subunits.</text>
</comment>
<evidence type="ECO:0000259" key="10">
    <source>
        <dbReference type="Pfam" id="PF02769"/>
    </source>
</evidence>
<feature type="binding site" evidence="8">
    <location>
        <position position="50"/>
    </location>
    <ligand>
        <name>ATP</name>
        <dbReference type="ChEBI" id="CHEBI:30616"/>
    </ligand>
</feature>
<comment type="subcellular location">
    <subcellularLocation>
        <location evidence="8">Cytoplasm</location>
    </subcellularLocation>
</comment>
<keyword evidence="1 8" id="KW-0963">Cytoplasm</keyword>
<dbReference type="GO" id="GO:0005737">
    <property type="term" value="C:cytoplasm"/>
    <property type="evidence" value="ECO:0007669"/>
    <property type="project" value="UniProtKB-SubCell"/>
</dbReference>
<feature type="binding site" evidence="8">
    <location>
        <begin position="310"/>
        <end position="312"/>
    </location>
    <ligand>
        <name>substrate</name>
    </ligand>
</feature>
<feature type="domain" description="PurM-like C-terminal" evidence="10">
    <location>
        <begin position="562"/>
        <end position="693"/>
    </location>
</feature>
<feature type="active site" evidence="8">
    <location>
        <position position="47"/>
    </location>
</feature>
<dbReference type="eggNOG" id="COG0046">
    <property type="taxonomic scope" value="Bacteria"/>
</dbReference>
<dbReference type="Gene3D" id="3.90.650.10">
    <property type="entry name" value="PurM-like C-terminal domain"/>
    <property type="match status" value="2"/>
</dbReference>
<organism evidence="12 13">
    <name type="scientific">Oceanicola granulosus (strain ATCC BAA-861 / DSM 15982 / KCTC 12143 / HTCC2516)</name>
    <dbReference type="NCBI Taxonomy" id="314256"/>
    <lineage>
        <taxon>Bacteria</taxon>
        <taxon>Pseudomonadati</taxon>
        <taxon>Pseudomonadota</taxon>
        <taxon>Alphaproteobacteria</taxon>
        <taxon>Rhodobacterales</taxon>
        <taxon>Roseobacteraceae</taxon>
        <taxon>Oceanicola</taxon>
    </lineage>
</organism>
<dbReference type="NCBIfam" id="TIGR01736">
    <property type="entry name" value="FGAM_synth_II"/>
    <property type="match status" value="1"/>
</dbReference>
<feature type="domain" description="PurM-like N-terminal" evidence="9">
    <location>
        <begin position="72"/>
        <end position="186"/>
    </location>
</feature>
<evidence type="ECO:0000256" key="7">
    <source>
        <dbReference type="ARBA" id="ARBA00022842"/>
    </source>
</evidence>
<feature type="active site" description="Proton acceptor" evidence="8">
    <location>
        <position position="93"/>
    </location>
</feature>
<dbReference type="GO" id="GO:0005524">
    <property type="term" value="F:ATP binding"/>
    <property type="evidence" value="ECO:0007669"/>
    <property type="project" value="UniProtKB-UniRule"/>
</dbReference>
<feature type="binding site" evidence="8">
    <location>
        <begin position="92"/>
        <end position="95"/>
    </location>
    <ligand>
        <name>substrate</name>
    </ligand>
</feature>
<dbReference type="PANTHER" id="PTHR43555">
    <property type="entry name" value="PHOSPHORIBOSYLFORMYLGLYCINAMIDINE SYNTHASE SUBUNIT PURL"/>
    <property type="match status" value="1"/>
</dbReference>
<comment type="similarity">
    <text evidence="8">Belongs to the FGAMS family.</text>
</comment>
<dbReference type="AlphaFoldDB" id="Q2CA02"/>
<dbReference type="InterPro" id="IPR016188">
    <property type="entry name" value="PurM-like_N"/>
</dbReference>
<dbReference type="EC" id="6.3.5.3" evidence="8"/>
<feature type="binding site" evidence="8">
    <location>
        <position position="238"/>
    </location>
    <ligand>
        <name>substrate</name>
    </ligand>
</feature>
<dbReference type="Proteomes" id="UP000003635">
    <property type="component" value="Unassembled WGS sequence"/>
</dbReference>
<dbReference type="HAMAP" id="MF_00420">
    <property type="entry name" value="PurL_2"/>
    <property type="match status" value="1"/>
</dbReference>
<comment type="caution">
    <text evidence="12">The sequence shown here is derived from an EMBL/GenBank/DDBJ whole genome shotgun (WGS) entry which is preliminary data.</text>
</comment>
<dbReference type="InterPro" id="IPR036676">
    <property type="entry name" value="PurM-like_C_sf"/>
</dbReference>
<keyword evidence="6 8" id="KW-0067">ATP-binding</keyword>
<comment type="pathway">
    <text evidence="8">Purine metabolism; IMP biosynthesis via de novo pathway; 5-amino-1-(5-phospho-D-ribosyl)imidazole from N(2)-formyl-N(1)-(5-phospho-D-ribosyl)glycinamide: step 1/2.</text>
</comment>